<proteinExistence type="predicted"/>
<dbReference type="AlphaFoldDB" id="A0A0A9F2R2"/>
<dbReference type="EMBL" id="GBRH01195328">
    <property type="protein sequence ID" value="JAE02568.1"/>
    <property type="molecule type" value="Transcribed_RNA"/>
</dbReference>
<reference evidence="1" key="1">
    <citation type="submission" date="2014-09" db="EMBL/GenBank/DDBJ databases">
        <authorList>
            <person name="Magalhaes I.L.F."/>
            <person name="Oliveira U."/>
            <person name="Santos F.R."/>
            <person name="Vidigal T.H.D.A."/>
            <person name="Brescovit A.D."/>
            <person name="Santos A.J."/>
        </authorList>
    </citation>
    <scope>NUCLEOTIDE SEQUENCE</scope>
    <source>
        <tissue evidence="1">Shoot tissue taken approximately 20 cm above the soil surface</tissue>
    </source>
</reference>
<name>A0A0A9F2R2_ARUDO</name>
<evidence type="ECO:0000313" key="1">
    <source>
        <dbReference type="EMBL" id="JAE02568.1"/>
    </source>
</evidence>
<accession>A0A0A9F2R2</accession>
<organism evidence="1">
    <name type="scientific">Arundo donax</name>
    <name type="common">Giant reed</name>
    <name type="synonym">Donax arundinaceus</name>
    <dbReference type="NCBI Taxonomy" id="35708"/>
    <lineage>
        <taxon>Eukaryota</taxon>
        <taxon>Viridiplantae</taxon>
        <taxon>Streptophyta</taxon>
        <taxon>Embryophyta</taxon>
        <taxon>Tracheophyta</taxon>
        <taxon>Spermatophyta</taxon>
        <taxon>Magnoliopsida</taxon>
        <taxon>Liliopsida</taxon>
        <taxon>Poales</taxon>
        <taxon>Poaceae</taxon>
        <taxon>PACMAD clade</taxon>
        <taxon>Arundinoideae</taxon>
        <taxon>Arundineae</taxon>
        <taxon>Arundo</taxon>
    </lineage>
</organism>
<reference evidence="1" key="2">
    <citation type="journal article" date="2015" name="Data Brief">
        <title>Shoot transcriptome of the giant reed, Arundo donax.</title>
        <authorList>
            <person name="Barrero R.A."/>
            <person name="Guerrero F.D."/>
            <person name="Moolhuijzen P."/>
            <person name="Goolsby J.A."/>
            <person name="Tidwell J."/>
            <person name="Bellgard S.E."/>
            <person name="Bellgard M.I."/>
        </authorList>
    </citation>
    <scope>NUCLEOTIDE SEQUENCE</scope>
    <source>
        <tissue evidence="1">Shoot tissue taken approximately 20 cm above the soil surface</tissue>
    </source>
</reference>
<protein>
    <submittedName>
        <fullName evidence="1">GTA902</fullName>
    </submittedName>
</protein>
<sequence length="36" mass="3989">MKCPFFLFANRVDRLAISPFMSSPGFLNFSSSSNDG</sequence>